<reference evidence="3 4" key="1">
    <citation type="submission" date="2018-12" db="EMBL/GenBank/DDBJ databases">
        <authorList>
            <consortium name="Pathogen Informatics"/>
        </authorList>
    </citation>
    <scope>NUCLEOTIDE SEQUENCE [LARGE SCALE GENOMIC DNA]</scope>
    <source>
        <strain evidence="3 4">NCTC10485</strain>
    </source>
</reference>
<dbReference type="PANTHER" id="PTHR43784">
    <property type="entry name" value="GDSL-LIKE LIPASE/ACYLHYDROLASE, PUTATIVE (AFU_ORTHOLOGUE AFUA_2G00820)-RELATED"/>
    <property type="match status" value="1"/>
</dbReference>
<evidence type="ECO:0000313" key="3">
    <source>
        <dbReference type="EMBL" id="VEG48042.1"/>
    </source>
</evidence>
<dbReference type="EMBL" id="LR134355">
    <property type="protein sequence ID" value="VEG48042.1"/>
    <property type="molecule type" value="Genomic_DNA"/>
</dbReference>
<dbReference type="SUPFAM" id="SSF52266">
    <property type="entry name" value="SGNH hydrolase"/>
    <property type="match status" value="1"/>
</dbReference>
<dbReference type="InterPro" id="IPR054624">
    <property type="entry name" value="GDSL_Rv0518"/>
</dbReference>
<dbReference type="InterPro" id="IPR036514">
    <property type="entry name" value="SGNH_hydro_sf"/>
</dbReference>
<evidence type="ECO:0000256" key="1">
    <source>
        <dbReference type="SAM" id="SignalP"/>
    </source>
</evidence>
<keyword evidence="1" id="KW-0732">Signal</keyword>
<dbReference type="PANTHER" id="PTHR43784:SF2">
    <property type="entry name" value="GDSL-LIKE LIPASE_ACYLHYDROLASE, PUTATIVE (AFU_ORTHOLOGUE AFUA_2G00820)-RELATED"/>
    <property type="match status" value="1"/>
</dbReference>
<accession>A0A448I6X1</accession>
<dbReference type="CDD" id="cd00229">
    <property type="entry name" value="SGNH_hydrolase"/>
    <property type="match status" value="1"/>
</dbReference>
<dbReference type="Gene3D" id="3.40.50.1110">
    <property type="entry name" value="SGNH hydrolase"/>
    <property type="match status" value="1"/>
</dbReference>
<proteinExistence type="predicted"/>
<protein>
    <submittedName>
        <fullName evidence="3">Conserved protein of uncharacterized function, possibly exported</fullName>
    </submittedName>
</protein>
<dbReference type="NCBIfam" id="NF045548">
    <property type="entry name" value="GDSL_lipase"/>
    <property type="match status" value="1"/>
</dbReference>
<dbReference type="InterPro" id="IPR053140">
    <property type="entry name" value="GDSL_Rv0518-like"/>
</dbReference>
<name>A0A448I6X1_MYCCI</name>
<feature type="chain" id="PRO_5019055383" evidence="1">
    <location>
        <begin position="25"/>
        <end position="227"/>
    </location>
</feature>
<feature type="domain" description="SGNH hydrolase-type esterase" evidence="2">
    <location>
        <begin position="42"/>
        <end position="209"/>
    </location>
</feature>
<dbReference type="Pfam" id="PF13472">
    <property type="entry name" value="Lipase_GDSL_2"/>
    <property type="match status" value="1"/>
</dbReference>
<sequence length="227" mass="24093">MSLSRVGALLIALALLLGAPPRTEIEPATSELPLQRVAVISDSYTTGTVDGGMGPQNWTALAWQRLARRGIQVVADVAAEGRAGYDTVGNRGSVFADLTVRATRADDAVVVFFGSRNDQGVPPERLRTRVRQVFDLAQRRAPRARLLVIGPAWPTPDVPPVVLGIRDVLRAEATAAGGSFFDPLAAGWFMNRPGLIGPDGVHPTDAGHAYLAARIAPLIAARLPRPA</sequence>
<organism evidence="3 4">
    <name type="scientific">Mycolicibacterium chitae</name>
    <name type="common">Mycobacterium chitae</name>
    <dbReference type="NCBI Taxonomy" id="1792"/>
    <lineage>
        <taxon>Bacteria</taxon>
        <taxon>Bacillati</taxon>
        <taxon>Actinomycetota</taxon>
        <taxon>Actinomycetes</taxon>
        <taxon>Mycobacteriales</taxon>
        <taxon>Mycobacteriaceae</taxon>
        <taxon>Mycolicibacterium</taxon>
    </lineage>
</organism>
<gene>
    <name evidence="3" type="ORF">NCTC10485_02335</name>
</gene>
<dbReference type="Proteomes" id="UP000282551">
    <property type="component" value="Chromosome"/>
</dbReference>
<dbReference type="AlphaFoldDB" id="A0A448I6X1"/>
<keyword evidence="4" id="KW-1185">Reference proteome</keyword>
<dbReference type="InterPro" id="IPR013830">
    <property type="entry name" value="SGNH_hydro"/>
</dbReference>
<evidence type="ECO:0000259" key="2">
    <source>
        <dbReference type="Pfam" id="PF13472"/>
    </source>
</evidence>
<evidence type="ECO:0000313" key="4">
    <source>
        <dbReference type="Proteomes" id="UP000282551"/>
    </source>
</evidence>
<feature type="signal peptide" evidence="1">
    <location>
        <begin position="1"/>
        <end position="24"/>
    </location>
</feature>